<keyword evidence="3" id="KW-1185">Reference proteome</keyword>
<feature type="compositionally biased region" description="Low complexity" evidence="1">
    <location>
        <begin position="295"/>
        <end position="307"/>
    </location>
</feature>
<name>A0A7X5F2R5_9HYPH</name>
<feature type="compositionally biased region" description="Low complexity" evidence="1">
    <location>
        <begin position="326"/>
        <end position="337"/>
    </location>
</feature>
<dbReference type="RefSeq" id="WP_161707903.1">
    <property type="nucleotide sequence ID" value="NZ_JAABLQ010000001.1"/>
</dbReference>
<evidence type="ECO:0000256" key="1">
    <source>
        <dbReference type="SAM" id="MobiDB-lite"/>
    </source>
</evidence>
<dbReference type="Proteomes" id="UP000586722">
    <property type="component" value="Unassembled WGS sequence"/>
</dbReference>
<dbReference type="AlphaFoldDB" id="A0A7X5F2R5"/>
<reference evidence="3" key="1">
    <citation type="submission" date="2020-01" db="EMBL/GenBank/DDBJ databases">
        <authorList>
            <person name="Fang Y."/>
            <person name="Sun R."/>
            <person name="Nie L."/>
            <person name="He J."/>
            <person name="Hao L."/>
            <person name="Wang L."/>
            <person name="Su S."/>
            <person name="Lv E."/>
            <person name="Zhang Z."/>
            <person name="Xie R."/>
            <person name="Liu H."/>
        </authorList>
    </citation>
    <scope>NUCLEOTIDE SEQUENCE [LARGE SCALE GENOMIC DNA]</scope>
    <source>
        <strain evidence="3">XCT-53</strain>
    </source>
</reference>
<dbReference type="EMBL" id="JAABLQ010000001">
    <property type="protein sequence ID" value="NBN77424.1"/>
    <property type="molecule type" value="Genomic_DNA"/>
</dbReference>
<evidence type="ECO:0000313" key="2">
    <source>
        <dbReference type="EMBL" id="NBN77424.1"/>
    </source>
</evidence>
<sequence>MSLLFFSPRPAQPSPSGDWRQQELAEIYRVLHLLQQNGLGVDLDRGVTDKGEPWAVFFDPTGEDVFLHLARLSGDYIMVSEPLNVRVKASNFRQAVDQFENAISGKLQQNRERAGNVVSHPSAQLLFSLVAVFLVVKSKAAQAHDGSGEDNALAEISNSQLAKIRAVLARLQESVDNPVLMAAMVGAIVVTVGVVRDDLNKIVDETPTHVEASAPQKTDQTDKVTLADASKKVIADVDQALVRGDEPQKAKAADEAPKHLADLRVTHQDAAKDGGQAKTAVDTAALHGKQDDATAAAGSGSAGAGSAERPAQAAELPSKSGGGGSSSSSSGSSATDAGDAAGSSSIVLVAASQAFQSSTATNITFSSKDLVTVSIGASASDVLPLVPGSAATPSDNSSVTTFDGVTTAGAGLHLADNSSQLFNSLPGSNAKDLVRSIVTAFDQVNVYSYGTKFLFIVDTDVNMNNGDQIAFVNTQITDDITVAFIGTRAAFDAAGVFIA</sequence>
<feature type="region of interest" description="Disordered" evidence="1">
    <location>
        <begin position="293"/>
        <end position="337"/>
    </location>
</feature>
<gene>
    <name evidence="2" type="ORF">GWI72_03990</name>
</gene>
<comment type="caution">
    <text evidence="2">The sequence shown here is derived from an EMBL/GenBank/DDBJ whole genome shotgun (WGS) entry which is preliminary data.</text>
</comment>
<organism evidence="2 3">
    <name type="scientific">Pannonibacter tanglangensis</name>
    <dbReference type="NCBI Taxonomy" id="2750084"/>
    <lineage>
        <taxon>Bacteria</taxon>
        <taxon>Pseudomonadati</taxon>
        <taxon>Pseudomonadota</taxon>
        <taxon>Alphaproteobacteria</taxon>
        <taxon>Hyphomicrobiales</taxon>
        <taxon>Stappiaceae</taxon>
        <taxon>Pannonibacter</taxon>
    </lineage>
</organism>
<protein>
    <submittedName>
        <fullName evidence="2">Uncharacterized protein</fullName>
    </submittedName>
</protein>
<evidence type="ECO:0000313" key="3">
    <source>
        <dbReference type="Proteomes" id="UP000586722"/>
    </source>
</evidence>
<proteinExistence type="predicted"/>
<accession>A0A7X5F2R5</accession>